<evidence type="ECO:0008006" key="4">
    <source>
        <dbReference type="Google" id="ProtNLM"/>
    </source>
</evidence>
<sequence>VTFTDSQGHSASTTAQVDGSGNWTASSANLSGLVDGAITVKADVTSVAGNSASTSVSDSKDTTATISIGNDGSGGDHVYNKAEST</sequence>
<organism evidence="2 3">
    <name type="scientific">Aquitalea palustris</name>
    <dbReference type="NCBI Taxonomy" id="2480983"/>
    <lineage>
        <taxon>Bacteria</taxon>
        <taxon>Pseudomonadati</taxon>
        <taxon>Pseudomonadota</taxon>
        <taxon>Betaproteobacteria</taxon>
        <taxon>Neisseriales</taxon>
        <taxon>Chromobacteriaceae</taxon>
        <taxon>Aquitalea</taxon>
    </lineage>
</organism>
<dbReference type="EMBL" id="RFAR01000123">
    <property type="protein sequence ID" value="RMC91169.1"/>
    <property type="molecule type" value="Genomic_DNA"/>
</dbReference>
<evidence type="ECO:0000256" key="1">
    <source>
        <dbReference type="SAM" id="MobiDB-lite"/>
    </source>
</evidence>
<accession>A0A454JD50</accession>
<proteinExistence type="predicted"/>
<dbReference type="Gene3D" id="2.60.40.10">
    <property type="entry name" value="Immunoglobulins"/>
    <property type="match status" value="1"/>
</dbReference>
<keyword evidence="3" id="KW-1185">Reference proteome</keyword>
<dbReference type="InterPro" id="IPR013783">
    <property type="entry name" value="Ig-like_fold"/>
</dbReference>
<feature type="non-terminal residue" evidence="2">
    <location>
        <position position="1"/>
    </location>
</feature>
<feature type="region of interest" description="Disordered" evidence="1">
    <location>
        <begin position="1"/>
        <end position="22"/>
    </location>
</feature>
<feature type="compositionally biased region" description="Polar residues" evidence="1">
    <location>
        <begin position="49"/>
        <end position="70"/>
    </location>
</feature>
<dbReference type="Proteomes" id="UP000274139">
    <property type="component" value="Unassembled WGS sequence"/>
</dbReference>
<reference evidence="2 3" key="1">
    <citation type="submission" date="2018-10" db="EMBL/GenBank/DDBJ databases">
        <title>Draft genome sequence of Aquitalea MWU14-2217 isolated from a wild cranberry bog in Provincetown, Massachusetts.</title>
        <authorList>
            <person name="Ebadzadsahrai G."/>
            <person name="Soby S."/>
        </authorList>
    </citation>
    <scope>NUCLEOTIDE SEQUENCE [LARGE SCALE GENOMIC DNA]</scope>
    <source>
        <strain evidence="2 3">MWU14-2217</strain>
    </source>
</reference>
<evidence type="ECO:0000313" key="3">
    <source>
        <dbReference type="Proteomes" id="UP000274139"/>
    </source>
</evidence>
<name>A0A454JD50_9NEIS</name>
<dbReference type="AlphaFoldDB" id="A0A454JD50"/>
<feature type="non-terminal residue" evidence="2">
    <location>
        <position position="85"/>
    </location>
</feature>
<dbReference type="OrthoDB" id="9805017at2"/>
<evidence type="ECO:0000313" key="2">
    <source>
        <dbReference type="EMBL" id="RMC91169.1"/>
    </source>
</evidence>
<feature type="region of interest" description="Disordered" evidence="1">
    <location>
        <begin position="49"/>
        <end position="85"/>
    </location>
</feature>
<comment type="caution">
    <text evidence="2">The sequence shown here is derived from an EMBL/GenBank/DDBJ whole genome shotgun (WGS) entry which is preliminary data.</text>
</comment>
<dbReference type="RefSeq" id="WP_158604744.1">
    <property type="nucleotide sequence ID" value="NZ_RFAR01000123.1"/>
</dbReference>
<gene>
    <name evidence="2" type="ORF">EAY64_19590</name>
</gene>
<protein>
    <recommendedName>
        <fullName evidence="4">Bacterial Ig-like domain-containing protein</fullName>
    </recommendedName>
</protein>